<evidence type="ECO:0000256" key="7">
    <source>
        <dbReference type="ARBA" id="ARBA00023002"/>
    </source>
</evidence>
<keyword evidence="7" id="KW-0560">Oxidoreductase</keyword>
<protein>
    <submittedName>
        <fullName evidence="9">Amine dehydrogenase large subunit</fullName>
    </submittedName>
</protein>
<proteinExistence type="inferred from homology"/>
<dbReference type="InterPro" id="IPR009451">
    <property type="entry name" value="Metamine_DH_Hvc"/>
</dbReference>
<evidence type="ECO:0000313" key="10">
    <source>
        <dbReference type="Proteomes" id="UP001186452"/>
    </source>
</evidence>
<keyword evidence="10" id="KW-1185">Reference proteome</keyword>
<dbReference type="RefSeq" id="WP_317522983.1">
    <property type="nucleotide sequence ID" value="NZ_JAWJZI010000005.1"/>
</dbReference>
<evidence type="ECO:0000256" key="5">
    <source>
        <dbReference type="ARBA" id="ARBA00022764"/>
    </source>
</evidence>
<dbReference type="Pfam" id="PF06433">
    <property type="entry name" value="Me-amine-dh_H"/>
    <property type="match status" value="1"/>
</dbReference>
<evidence type="ECO:0000256" key="1">
    <source>
        <dbReference type="ARBA" id="ARBA00004418"/>
    </source>
</evidence>
<name>A0ABU3ZJC6_9GAMM</name>
<dbReference type="InterPro" id="IPR015943">
    <property type="entry name" value="WD40/YVTN_repeat-like_dom_sf"/>
</dbReference>
<evidence type="ECO:0000256" key="4">
    <source>
        <dbReference type="ARBA" id="ARBA00022729"/>
    </source>
</evidence>
<organism evidence="9 10">
    <name type="scientific">Photobacterium rosenbergii</name>
    <dbReference type="NCBI Taxonomy" id="294936"/>
    <lineage>
        <taxon>Bacteria</taxon>
        <taxon>Pseudomonadati</taxon>
        <taxon>Pseudomonadota</taxon>
        <taxon>Gammaproteobacteria</taxon>
        <taxon>Vibrionales</taxon>
        <taxon>Vibrionaceae</taxon>
        <taxon>Photobacterium</taxon>
    </lineage>
</organism>
<comment type="subcellular location">
    <subcellularLocation>
        <location evidence="1">Periplasm</location>
    </subcellularLocation>
</comment>
<keyword evidence="5" id="KW-0574">Periplasm</keyword>
<keyword evidence="6" id="KW-0249">Electron transport</keyword>
<dbReference type="Gene3D" id="2.130.10.10">
    <property type="entry name" value="YVTN repeat-like/Quinoprotein amine dehydrogenase"/>
    <property type="match status" value="1"/>
</dbReference>
<evidence type="ECO:0000256" key="8">
    <source>
        <dbReference type="SAM" id="SignalP"/>
    </source>
</evidence>
<sequence length="415" mass="46027">MKQLKVLKWSLYLLGAMQLAACSSSQETAGIDTDEAMAVQEGAAQPITPDPSLPSLPIEEIGKIERLPLSFPESWVYVDEASFMSMFGGKVIVLDVLEPKHSKRIKGMVDKNLLGGFLAAKTRNEFYVIESFHERGSRGEKTDWLVIYDKPTLSPIKEIKWPKTRLNALPRRHAMALSPDERFLYVANFSPAASFTVYDLELREIVESIDTPGCVLTFATGQRSVTSLCSNGSLMTTVLKDDGHKLKQQFVAPFFNTDETPIFERPAIIDGIAYFPTFKGMVHEVDLSGDVAEYRGKWSLVSEPGTNWRPGGLALTDSDEQGLFYVIMNPEGFDGSQTHGGSQVWVFDVNKKQRIKTIDAPNWAVSMTVTRGVNPVLVVTNGEMNLDIIDPRTGQLIQTVSDFGNVTPLVVHKAY</sequence>
<evidence type="ECO:0000256" key="2">
    <source>
        <dbReference type="ARBA" id="ARBA00010548"/>
    </source>
</evidence>
<gene>
    <name evidence="9" type="ORF">R2X38_14400</name>
</gene>
<feature type="chain" id="PRO_5045766648" evidence="8">
    <location>
        <begin position="22"/>
        <end position="415"/>
    </location>
</feature>
<keyword evidence="4 8" id="KW-0732">Signal</keyword>
<evidence type="ECO:0000256" key="6">
    <source>
        <dbReference type="ARBA" id="ARBA00022982"/>
    </source>
</evidence>
<evidence type="ECO:0000313" key="9">
    <source>
        <dbReference type="EMBL" id="MDV5170192.1"/>
    </source>
</evidence>
<comment type="similarity">
    <text evidence="2">Belongs to the aromatic amine dehydrogenase heavy chain family.</text>
</comment>
<evidence type="ECO:0000256" key="3">
    <source>
        <dbReference type="ARBA" id="ARBA00022448"/>
    </source>
</evidence>
<accession>A0ABU3ZJC6</accession>
<dbReference type="SUPFAM" id="SSF50969">
    <property type="entry name" value="YVTN repeat-like/Quinoprotein amine dehydrogenase"/>
    <property type="match status" value="1"/>
</dbReference>
<comment type="caution">
    <text evidence="9">The sequence shown here is derived from an EMBL/GenBank/DDBJ whole genome shotgun (WGS) entry which is preliminary data.</text>
</comment>
<keyword evidence="3" id="KW-0813">Transport</keyword>
<dbReference type="InterPro" id="IPR011044">
    <property type="entry name" value="Quino_amine_DH_bsu"/>
</dbReference>
<dbReference type="EMBL" id="JAWJZI010000005">
    <property type="protein sequence ID" value="MDV5170192.1"/>
    <property type="molecule type" value="Genomic_DNA"/>
</dbReference>
<dbReference type="Proteomes" id="UP001186452">
    <property type="component" value="Unassembled WGS sequence"/>
</dbReference>
<feature type="signal peptide" evidence="8">
    <location>
        <begin position="1"/>
        <end position="21"/>
    </location>
</feature>
<reference evidence="9 10" key="1">
    <citation type="submission" date="2023-10" db="EMBL/GenBank/DDBJ databases">
        <title>Marine bacteria isolated from horseshoe crab.</title>
        <authorList>
            <person name="Cheng T.H."/>
        </authorList>
    </citation>
    <scope>NUCLEOTIDE SEQUENCE [LARGE SCALE GENOMIC DNA]</scope>
    <source>
        <strain evidence="9 10">HSC6</strain>
    </source>
</reference>